<dbReference type="Pfam" id="PF00078">
    <property type="entry name" value="RVT_1"/>
    <property type="match status" value="1"/>
</dbReference>
<dbReference type="InterPro" id="IPR000477">
    <property type="entry name" value="RT_dom"/>
</dbReference>
<dbReference type="InterPro" id="IPR043502">
    <property type="entry name" value="DNA/RNA_pol_sf"/>
</dbReference>
<accession>A0A8C5PIM8</accession>
<proteinExistence type="predicted"/>
<dbReference type="PANTHER" id="PTHR31635">
    <property type="entry name" value="REVERSE TRANSCRIPTASE DOMAIN-CONTAINING PROTEIN-RELATED"/>
    <property type="match status" value="1"/>
</dbReference>
<evidence type="ECO:0000313" key="3">
    <source>
        <dbReference type="Proteomes" id="UP000694569"/>
    </source>
</evidence>
<dbReference type="PROSITE" id="PS50878">
    <property type="entry name" value="RT_POL"/>
    <property type="match status" value="1"/>
</dbReference>
<reference evidence="2" key="1">
    <citation type="submission" date="2025-08" db="UniProtKB">
        <authorList>
            <consortium name="Ensembl"/>
        </authorList>
    </citation>
    <scope>IDENTIFICATION</scope>
</reference>
<feature type="domain" description="Reverse transcriptase" evidence="1">
    <location>
        <begin position="137"/>
        <end position="407"/>
    </location>
</feature>
<dbReference type="GeneTree" id="ENSGT00940000165023"/>
<dbReference type="Ensembl" id="ENSLLET00000024263.1">
    <property type="protein sequence ID" value="ENSLLEP00000023378.1"/>
    <property type="gene ID" value="ENSLLEG00000014841.1"/>
</dbReference>
<reference evidence="2" key="2">
    <citation type="submission" date="2025-09" db="UniProtKB">
        <authorList>
            <consortium name="Ensembl"/>
        </authorList>
    </citation>
    <scope>IDENTIFICATION</scope>
</reference>
<protein>
    <recommendedName>
        <fullName evidence="1">Reverse transcriptase domain-containing protein</fullName>
    </recommendedName>
</protein>
<dbReference type="Proteomes" id="UP000694569">
    <property type="component" value="Unplaced"/>
</dbReference>
<name>A0A8C5PIM8_9ANUR</name>
<sequence>MLFALNENRPGKLPARMLCKRQLAYIPKIRTSAGDITLRPEEISAAFRDYYMSLYNLPDTNPPLPGVIEDYLTANLHVRLQDAEAEQLNEPITAGEIATALKLAKNGKSPGPDGLPVEFYKEFHDLLIPHMVSTFNAVTTETPFHPHTLCATITVLPKPGKDPSECSSYRPISLLNSDIKILARILADRLKQFLPGLVHPDQVGFIPGREVRDGTQRAINAVSAARRSGQHLLLLSTDAEKAFDRVLWPFLFQTLRTLGLGPGFLAWVQALYTLTTARIKVNASFQISNGTRQGCPLSPLLFALSLEPFHEAVRRNTAIPGMKGAHHEHKVTAYADDLLFFLTDVRRSLPAVLGTFESYGKLAGLKINMTKSEILNVSVLDEEAARLRDTFPFHWCDIKMRYLGIWLTPTLQDLFALNFLSLLGTIRDDLILWNNKLLSWMGRVAVFKMNVVPRVLYLLQTVPVALPGSFFKSFRSEIIKFVWAGRRPRLRLSVLYRPKEAGGLALQDLLTYYRATQLNRLVDWSSTEDRRGWLDMEGADLTVPLWTVPWLPHRAIPTAVRTHPLVGNTLHLWDRLKFSHALSYSPSPLLPLTSNPSFSPGVRPTLRRHLAEGTRLLALHVAHIPTPEALTSRNNLPPLSFMDRFNFRQIRHYLSSLPEGHKLTRTLSPFERLCSLGLALSHGISTLYSLLQSRDSEPPLFMGVWETELNLAISDKEWKTTLFLTHHGTRAVRYHETSYKILTRWYYTPLRLFQFTGTSDPTCWRCGKALGSYLHIWWYCSLLQPYWSWVGEVIEEVTDISLEHAPQTFLLLLTGQPTASFKKSVALRLLLWPVT</sequence>
<dbReference type="SUPFAM" id="SSF56672">
    <property type="entry name" value="DNA/RNA polymerases"/>
    <property type="match status" value="1"/>
</dbReference>
<evidence type="ECO:0000259" key="1">
    <source>
        <dbReference type="PROSITE" id="PS50878"/>
    </source>
</evidence>
<organism evidence="2 3">
    <name type="scientific">Leptobrachium leishanense</name>
    <name type="common">Leishan spiny toad</name>
    <dbReference type="NCBI Taxonomy" id="445787"/>
    <lineage>
        <taxon>Eukaryota</taxon>
        <taxon>Metazoa</taxon>
        <taxon>Chordata</taxon>
        <taxon>Craniata</taxon>
        <taxon>Vertebrata</taxon>
        <taxon>Euteleostomi</taxon>
        <taxon>Amphibia</taxon>
        <taxon>Batrachia</taxon>
        <taxon>Anura</taxon>
        <taxon>Pelobatoidea</taxon>
        <taxon>Megophryidae</taxon>
        <taxon>Leptobrachium</taxon>
    </lineage>
</organism>
<dbReference type="PANTHER" id="PTHR31635:SF196">
    <property type="entry name" value="REVERSE TRANSCRIPTASE DOMAIN-CONTAINING PROTEIN-RELATED"/>
    <property type="match status" value="1"/>
</dbReference>
<keyword evidence="3" id="KW-1185">Reference proteome</keyword>
<dbReference type="CDD" id="cd01650">
    <property type="entry name" value="RT_nLTR_like"/>
    <property type="match status" value="1"/>
</dbReference>
<dbReference type="OrthoDB" id="416119at2759"/>
<evidence type="ECO:0000313" key="2">
    <source>
        <dbReference type="Ensembl" id="ENSLLEP00000023378.1"/>
    </source>
</evidence>
<dbReference type="AlphaFoldDB" id="A0A8C5PIM8"/>